<feature type="domain" description="Inositol 1,3,4-trisphosphate 5/6-kinase ATP-grasp" evidence="15">
    <location>
        <begin position="219"/>
        <end position="264"/>
    </location>
</feature>
<dbReference type="Gene3D" id="3.40.50.11370">
    <property type="match status" value="1"/>
</dbReference>
<evidence type="ECO:0000256" key="9">
    <source>
        <dbReference type="ARBA" id="ARBA00022840"/>
    </source>
</evidence>
<evidence type="ECO:0000256" key="8">
    <source>
        <dbReference type="ARBA" id="ARBA00022777"/>
    </source>
</evidence>
<dbReference type="GO" id="GO:0000287">
    <property type="term" value="F:magnesium ion binding"/>
    <property type="evidence" value="ECO:0007669"/>
    <property type="project" value="InterPro"/>
</dbReference>
<evidence type="ECO:0000259" key="15">
    <source>
        <dbReference type="Pfam" id="PF05770"/>
    </source>
</evidence>
<feature type="domain" description="Inositol-tetrakisphosphate 1-kinase N-terminal" evidence="16">
    <location>
        <begin position="4"/>
        <end position="59"/>
    </location>
</feature>
<comment type="subunit">
    <text evidence="4">Monomer.</text>
</comment>
<evidence type="ECO:0000256" key="1">
    <source>
        <dbReference type="ARBA" id="ARBA00001946"/>
    </source>
</evidence>
<comment type="subcellular location">
    <subcellularLocation>
        <location evidence="2">Nucleus</location>
    </subcellularLocation>
</comment>
<dbReference type="GO" id="GO:0005737">
    <property type="term" value="C:cytoplasm"/>
    <property type="evidence" value="ECO:0007669"/>
    <property type="project" value="TreeGrafter"/>
</dbReference>
<evidence type="ECO:0000256" key="6">
    <source>
        <dbReference type="ARBA" id="ARBA00022723"/>
    </source>
</evidence>
<dbReference type="GO" id="GO:0047325">
    <property type="term" value="F:inositol-3,4,5,6-tetrakisphosphate 1-kinase activity"/>
    <property type="evidence" value="ECO:0007669"/>
    <property type="project" value="InterPro"/>
</dbReference>
<keyword evidence="12" id="KW-0238">DNA-binding</keyword>
<accession>A0A2U1M421</accession>
<dbReference type="Gene3D" id="3.30.470.20">
    <property type="entry name" value="ATP-grasp fold, B domain"/>
    <property type="match status" value="1"/>
</dbReference>
<keyword evidence="11" id="KW-0805">Transcription regulation</keyword>
<evidence type="ECO:0000256" key="11">
    <source>
        <dbReference type="ARBA" id="ARBA00023015"/>
    </source>
</evidence>
<keyword evidence="14" id="KW-0539">Nucleus</keyword>
<dbReference type="GO" id="GO:0005634">
    <property type="term" value="C:nucleus"/>
    <property type="evidence" value="ECO:0007669"/>
    <property type="project" value="UniProtKB-SubCell"/>
</dbReference>
<evidence type="ECO:0000256" key="13">
    <source>
        <dbReference type="ARBA" id="ARBA00023163"/>
    </source>
</evidence>
<keyword evidence="18" id="KW-1185">Reference proteome</keyword>
<evidence type="ECO:0000313" key="17">
    <source>
        <dbReference type="EMBL" id="PWA56009.1"/>
    </source>
</evidence>
<dbReference type="AlphaFoldDB" id="A0A2U1M421"/>
<dbReference type="InterPro" id="IPR011039">
    <property type="entry name" value="TFIIF_interaction"/>
</dbReference>
<proteinExistence type="inferred from homology"/>
<keyword evidence="5" id="KW-0808">Transferase</keyword>
<keyword evidence="9" id="KW-0067">ATP-binding</keyword>
<protein>
    <submittedName>
        <fullName evidence="17">Inositol-tetrakisphosphate 1-kinase</fullName>
    </submittedName>
</protein>
<dbReference type="GO" id="GO:0006367">
    <property type="term" value="P:transcription initiation at RNA polymerase II promoter"/>
    <property type="evidence" value="ECO:0007669"/>
    <property type="project" value="InterPro"/>
</dbReference>
<dbReference type="GO" id="GO:0052725">
    <property type="term" value="F:inositol-1,3,4-trisphosphate 6-kinase activity"/>
    <property type="evidence" value="ECO:0007669"/>
    <property type="project" value="InterPro"/>
</dbReference>
<dbReference type="InterPro" id="IPR040464">
    <property type="entry name" value="InsP(3)kin_ATP-grasp"/>
</dbReference>
<organism evidence="17 18">
    <name type="scientific">Artemisia annua</name>
    <name type="common">Sweet wormwood</name>
    <dbReference type="NCBI Taxonomy" id="35608"/>
    <lineage>
        <taxon>Eukaryota</taxon>
        <taxon>Viridiplantae</taxon>
        <taxon>Streptophyta</taxon>
        <taxon>Embryophyta</taxon>
        <taxon>Tracheophyta</taxon>
        <taxon>Spermatophyta</taxon>
        <taxon>Magnoliopsida</taxon>
        <taxon>eudicotyledons</taxon>
        <taxon>Gunneridae</taxon>
        <taxon>Pentapetalae</taxon>
        <taxon>asterids</taxon>
        <taxon>campanulids</taxon>
        <taxon>Asterales</taxon>
        <taxon>Asteraceae</taxon>
        <taxon>Asteroideae</taxon>
        <taxon>Anthemideae</taxon>
        <taxon>Artemisiinae</taxon>
        <taxon>Artemisia</taxon>
    </lineage>
</organism>
<dbReference type="PANTHER" id="PTHR14217:SF39">
    <property type="entry name" value="INOSITOL-TETRAKISPHOSPHATE 1-KINASE 3"/>
    <property type="match status" value="1"/>
</dbReference>
<dbReference type="Pfam" id="PF05770">
    <property type="entry name" value="Ins134_P3_kin"/>
    <property type="match status" value="2"/>
</dbReference>
<dbReference type="Proteomes" id="UP000245207">
    <property type="component" value="Unassembled WGS sequence"/>
</dbReference>
<dbReference type="Pfam" id="PF17927">
    <property type="entry name" value="Ins134_P3_kin_N"/>
    <property type="match status" value="1"/>
</dbReference>
<evidence type="ECO:0000256" key="7">
    <source>
        <dbReference type="ARBA" id="ARBA00022741"/>
    </source>
</evidence>
<comment type="similarity">
    <text evidence="3">Belongs to the ITPK1 family.</text>
</comment>
<evidence type="ECO:0000256" key="3">
    <source>
        <dbReference type="ARBA" id="ARBA00009601"/>
    </source>
</evidence>
<evidence type="ECO:0000259" key="16">
    <source>
        <dbReference type="Pfam" id="PF17927"/>
    </source>
</evidence>
<dbReference type="GO" id="GO:0005524">
    <property type="term" value="F:ATP binding"/>
    <property type="evidence" value="ECO:0007669"/>
    <property type="project" value="UniProtKB-KW"/>
</dbReference>
<dbReference type="SUPFAM" id="SSF50916">
    <property type="entry name" value="Rap30/74 interaction domains"/>
    <property type="match status" value="1"/>
</dbReference>
<keyword evidence="10" id="KW-0460">Magnesium</keyword>
<comment type="cofactor">
    <cofactor evidence="1">
        <name>Mg(2+)</name>
        <dbReference type="ChEBI" id="CHEBI:18420"/>
    </cofactor>
</comment>
<keyword evidence="8 17" id="KW-0418">Kinase</keyword>
<dbReference type="GO" id="GO:0032957">
    <property type="term" value="P:inositol trisphosphate metabolic process"/>
    <property type="evidence" value="ECO:0007669"/>
    <property type="project" value="InterPro"/>
</dbReference>
<name>A0A2U1M421_ARTAN</name>
<sequence length="353" mass="39977">MVWNKGIFFVPIDQTRSLSDQGPFDIVPHKLTGKEWRKILEDYRLSHPEVTVLDPPDAIQHVYNRQSMLQDVVGLDLSTHMSWFSYLVNFLGTVGVPKQLVIEEDPSSIPNAIRKAGLSLPLGGVLFKVYIVGDEIKVVWRFSLPDVSKRELSGNSVVFHFPRVSSAAQSADDADVDPCIGALLERIARALRCRLVILMSLLNTSSSFLLLWPTHYYTTGLDLFNMDMIRGHGTRDRFYVIDINCFPGYGKMPEYKHIFTDFLLSLVLSKCLNKGSTHLLTAVNYCRKKWPGIGMIHHPPSILAVPLVFDFVLVVLQEKYKNKPWILEDETGQFLYQGVLEGAQTATYCLLML</sequence>
<dbReference type="STRING" id="35608.A0A2U1M421"/>
<gene>
    <name evidence="17" type="ORF">CTI12_AA422970</name>
</gene>
<comment type="caution">
    <text evidence="17">The sequence shown here is derived from an EMBL/GenBank/DDBJ whole genome shotgun (WGS) entry which is preliminary data.</text>
</comment>
<dbReference type="EMBL" id="PKPP01006594">
    <property type="protein sequence ID" value="PWA56009.1"/>
    <property type="molecule type" value="Genomic_DNA"/>
</dbReference>
<dbReference type="PANTHER" id="PTHR14217">
    <property type="entry name" value="INOSITOL-TETRAKISPHOSPHATE 1-KINASE"/>
    <property type="match status" value="1"/>
</dbReference>
<reference evidence="17 18" key="1">
    <citation type="journal article" date="2018" name="Mol. Plant">
        <title>The genome of Artemisia annua provides insight into the evolution of Asteraceae family and artemisinin biosynthesis.</title>
        <authorList>
            <person name="Shen Q."/>
            <person name="Zhang L."/>
            <person name="Liao Z."/>
            <person name="Wang S."/>
            <person name="Yan T."/>
            <person name="Shi P."/>
            <person name="Liu M."/>
            <person name="Fu X."/>
            <person name="Pan Q."/>
            <person name="Wang Y."/>
            <person name="Lv Z."/>
            <person name="Lu X."/>
            <person name="Zhang F."/>
            <person name="Jiang W."/>
            <person name="Ma Y."/>
            <person name="Chen M."/>
            <person name="Hao X."/>
            <person name="Li L."/>
            <person name="Tang Y."/>
            <person name="Lv G."/>
            <person name="Zhou Y."/>
            <person name="Sun X."/>
            <person name="Brodelius P.E."/>
            <person name="Rose J.K.C."/>
            <person name="Tang K."/>
        </authorList>
    </citation>
    <scope>NUCLEOTIDE SEQUENCE [LARGE SCALE GENOMIC DNA]</scope>
    <source>
        <strain evidence="18">cv. Huhao1</strain>
        <tissue evidence="17">Leaf</tissue>
    </source>
</reference>
<dbReference type="GO" id="GO:0052726">
    <property type="term" value="F:inositol-1,3,4-trisphosphate 5-kinase activity"/>
    <property type="evidence" value="ECO:0007669"/>
    <property type="project" value="InterPro"/>
</dbReference>
<dbReference type="InterPro" id="IPR008656">
    <property type="entry name" value="Inositol_tetrakis-P_1-kinase"/>
</dbReference>
<evidence type="ECO:0000256" key="12">
    <source>
        <dbReference type="ARBA" id="ARBA00023125"/>
    </source>
</evidence>
<evidence type="ECO:0000313" key="18">
    <source>
        <dbReference type="Proteomes" id="UP000245207"/>
    </source>
</evidence>
<evidence type="ECO:0000256" key="2">
    <source>
        <dbReference type="ARBA" id="ARBA00004123"/>
    </source>
</evidence>
<dbReference type="InterPro" id="IPR041429">
    <property type="entry name" value="ITPK1_N"/>
</dbReference>
<feature type="domain" description="Inositol 1,3,4-trisphosphate 5/6-kinase ATP-grasp" evidence="15">
    <location>
        <begin position="123"/>
        <end position="196"/>
    </location>
</feature>
<evidence type="ECO:0000256" key="14">
    <source>
        <dbReference type="ARBA" id="ARBA00023242"/>
    </source>
</evidence>
<keyword evidence="7" id="KW-0547">Nucleotide-binding</keyword>
<evidence type="ECO:0000256" key="4">
    <source>
        <dbReference type="ARBA" id="ARBA00011245"/>
    </source>
</evidence>
<evidence type="ECO:0000256" key="10">
    <source>
        <dbReference type="ARBA" id="ARBA00022842"/>
    </source>
</evidence>
<evidence type="ECO:0000256" key="5">
    <source>
        <dbReference type="ARBA" id="ARBA00022679"/>
    </source>
</evidence>
<dbReference type="GO" id="GO:0003677">
    <property type="term" value="F:DNA binding"/>
    <property type="evidence" value="ECO:0007669"/>
    <property type="project" value="UniProtKB-KW"/>
</dbReference>
<keyword evidence="6" id="KW-0479">Metal-binding</keyword>
<dbReference type="OrthoDB" id="25308at2759"/>
<keyword evidence="13" id="KW-0804">Transcription</keyword>